<sequence length="548" mass="59699">MSDLFTQSPPRLGNQYQDDPFLREYLARVLPPDVRHEVEPQLQELGTMAGGELYDLQLQDRLNEPCLTQWDAWGNRVDRVSLTPLWEKLAPLAAHHGLIAMPYELRHARYSRIHQFAAVYLFHPSSDLYTCPLAMTDGAARSLVSSGNTALIERALPRLTSRDPATAWTSGQWMTETTGGSDVGTSATRAVPAANGKWHLYGKKWFTSAATSQMALTLARPEGNGPGGSNLALFYLETRNGDGGYNGIRIERLKDKLGTRKVPTAELLLDGALAEAVIGTNDGTRHIAPMLQITRAWNSVTATAFMRRACALARAYARERNAFGAALDALPLHRETLADMETETCAATLLAFELVELIGREEANDINDESRALLRLLTPLAKLVTAKQAVAVVSEAIEAFGGAGYVEDTGLPVLLRDTQVLPIWEGTTNVLALDVLLRSDVAAGFAALRSRVAAAVKGAPAILADPITSATRALDHAQAWLAATRDRSKQQAGARRLAFTIGRAFELALLVEHARWALARDRDTDAIATARRFATTTVDFIRDVDPSD</sequence>
<dbReference type="Pfam" id="PF22217">
    <property type="entry name" value="ACDH-11_C"/>
    <property type="match status" value="1"/>
</dbReference>
<dbReference type="EMBL" id="MFSP01000120">
    <property type="protein sequence ID" value="OGI64797.1"/>
    <property type="molecule type" value="Genomic_DNA"/>
</dbReference>
<accession>A0A1F6V547</accession>
<evidence type="ECO:0000256" key="4">
    <source>
        <dbReference type="RuleBase" id="RU362125"/>
    </source>
</evidence>
<gene>
    <name evidence="9" type="ORF">A2W18_00665</name>
</gene>
<dbReference type="InterPro" id="IPR036250">
    <property type="entry name" value="AcylCo_DH-like_C"/>
</dbReference>
<comment type="cofactor">
    <cofactor evidence="4">
        <name>FAD</name>
        <dbReference type="ChEBI" id="CHEBI:57692"/>
    </cofactor>
</comment>
<evidence type="ECO:0000313" key="10">
    <source>
        <dbReference type="Proteomes" id="UP000179076"/>
    </source>
</evidence>
<dbReference type="Pfam" id="PF00441">
    <property type="entry name" value="Acyl-CoA_dh_1"/>
    <property type="match status" value="1"/>
</dbReference>
<name>A0A1F6V547_9PROT</name>
<dbReference type="Pfam" id="PF18158">
    <property type="entry name" value="AidB_N"/>
    <property type="match status" value="1"/>
</dbReference>
<dbReference type="SUPFAM" id="SSF56645">
    <property type="entry name" value="Acyl-CoA dehydrogenase NM domain-like"/>
    <property type="match status" value="1"/>
</dbReference>
<proteinExistence type="inferred from homology"/>
<evidence type="ECO:0000256" key="3">
    <source>
        <dbReference type="ARBA" id="ARBA00022827"/>
    </source>
</evidence>
<dbReference type="PANTHER" id="PTHR42707:SF2">
    <property type="entry name" value="ACD11 DEHYDROGENASE"/>
    <property type="match status" value="1"/>
</dbReference>
<dbReference type="InterPro" id="IPR006091">
    <property type="entry name" value="Acyl-CoA_Oxase/DH_mid-dom"/>
</dbReference>
<dbReference type="InterPro" id="IPR009100">
    <property type="entry name" value="AcylCoA_DH/oxidase_NM_dom_sf"/>
</dbReference>
<dbReference type="PANTHER" id="PTHR42707">
    <property type="entry name" value="ACYL-COA DEHYDROGENASE"/>
    <property type="match status" value="1"/>
</dbReference>
<evidence type="ECO:0000313" key="9">
    <source>
        <dbReference type="EMBL" id="OGI64797.1"/>
    </source>
</evidence>
<feature type="domain" description="Adaptive response protein AidB N-terminal" evidence="7">
    <location>
        <begin position="14"/>
        <end position="162"/>
    </location>
</feature>
<dbReference type="GO" id="GO:0003995">
    <property type="term" value="F:acyl-CoA dehydrogenase activity"/>
    <property type="evidence" value="ECO:0007669"/>
    <property type="project" value="TreeGrafter"/>
</dbReference>
<dbReference type="InterPro" id="IPR009075">
    <property type="entry name" value="AcylCo_DH/oxidase_C"/>
</dbReference>
<evidence type="ECO:0000259" key="8">
    <source>
        <dbReference type="Pfam" id="PF22217"/>
    </source>
</evidence>
<dbReference type="InterPro" id="IPR053998">
    <property type="entry name" value="ACDH-11_C"/>
</dbReference>
<evidence type="ECO:0000259" key="7">
    <source>
        <dbReference type="Pfam" id="PF18158"/>
    </source>
</evidence>
<organism evidence="9 10">
    <name type="scientific">Candidatus Muproteobacteria bacterium RBG_16_60_9</name>
    <dbReference type="NCBI Taxonomy" id="1817755"/>
    <lineage>
        <taxon>Bacteria</taxon>
        <taxon>Pseudomonadati</taxon>
        <taxon>Pseudomonadota</taxon>
        <taxon>Candidatus Muproteobacteria</taxon>
    </lineage>
</organism>
<keyword evidence="2 4" id="KW-0285">Flavoprotein</keyword>
<dbReference type="Proteomes" id="UP000179076">
    <property type="component" value="Unassembled WGS sequence"/>
</dbReference>
<keyword evidence="4" id="KW-0560">Oxidoreductase</keyword>
<feature type="domain" description="Acyl-CoA dehydrogenase/oxidase C-terminal" evidence="5">
    <location>
        <begin position="281"/>
        <end position="435"/>
    </location>
</feature>
<evidence type="ECO:0000256" key="1">
    <source>
        <dbReference type="ARBA" id="ARBA00009347"/>
    </source>
</evidence>
<reference evidence="9 10" key="1">
    <citation type="journal article" date="2016" name="Nat. Commun.">
        <title>Thousands of microbial genomes shed light on interconnected biogeochemical processes in an aquifer system.</title>
        <authorList>
            <person name="Anantharaman K."/>
            <person name="Brown C.T."/>
            <person name="Hug L.A."/>
            <person name="Sharon I."/>
            <person name="Castelle C.J."/>
            <person name="Probst A.J."/>
            <person name="Thomas B.C."/>
            <person name="Singh A."/>
            <person name="Wilkins M.J."/>
            <person name="Karaoz U."/>
            <person name="Brodie E.L."/>
            <person name="Williams K.H."/>
            <person name="Hubbard S.S."/>
            <person name="Banfield J.F."/>
        </authorList>
    </citation>
    <scope>NUCLEOTIDE SEQUENCE [LARGE SCALE GENOMIC DNA]</scope>
</reference>
<dbReference type="Gene3D" id="1.20.140.10">
    <property type="entry name" value="Butyryl-CoA Dehydrogenase, subunit A, domain 3"/>
    <property type="match status" value="1"/>
</dbReference>
<dbReference type="InterPro" id="IPR052904">
    <property type="entry name" value="Acyl-CoA_dehydrogenase-like"/>
</dbReference>
<feature type="domain" description="Acyl-CoA dehydrogenase 11-like C-terminal" evidence="8">
    <location>
        <begin position="447"/>
        <end position="534"/>
    </location>
</feature>
<dbReference type="InterPro" id="IPR041504">
    <property type="entry name" value="AidB_N"/>
</dbReference>
<dbReference type="AlphaFoldDB" id="A0A1F6V547"/>
<dbReference type="Pfam" id="PF02770">
    <property type="entry name" value="Acyl-CoA_dh_M"/>
    <property type="match status" value="1"/>
</dbReference>
<dbReference type="Gene3D" id="6.10.250.600">
    <property type="match status" value="1"/>
</dbReference>
<evidence type="ECO:0000256" key="2">
    <source>
        <dbReference type="ARBA" id="ARBA00022630"/>
    </source>
</evidence>
<comment type="similarity">
    <text evidence="1 4">Belongs to the acyl-CoA dehydrogenase family.</text>
</comment>
<comment type="caution">
    <text evidence="9">The sequence shown here is derived from an EMBL/GenBank/DDBJ whole genome shotgun (WGS) entry which is preliminary data.</text>
</comment>
<evidence type="ECO:0000259" key="5">
    <source>
        <dbReference type="Pfam" id="PF00441"/>
    </source>
</evidence>
<evidence type="ECO:0000259" key="6">
    <source>
        <dbReference type="Pfam" id="PF02770"/>
    </source>
</evidence>
<feature type="domain" description="Acyl-CoA oxidase/dehydrogenase middle" evidence="6">
    <location>
        <begin position="172"/>
        <end position="270"/>
    </location>
</feature>
<dbReference type="Gene3D" id="2.40.110.20">
    <property type="match status" value="1"/>
</dbReference>
<keyword evidence="3 4" id="KW-0274">FAD</keyword>
<protein>
    <submittedName>
        <fullName evidence="9">Acyl-CoA dehydrogenase</fullName>
    </submittedName>
</protein>
<dbReference type="SUPFAM" id="SSF47203">
    <property type="entry name" value="Acyl-CoA dehydrogenase C-terminal domain-like"/>
    <property type="match status" value="1"/>
</dbReference>